<evidence type="ECO:0000313" key="1">
    <source>
        <dbReference type="EMBL" id="RBO87545.1"/>
    </source>
</evidence>
<gene>
    <name evidence="1" type="ORF">DFR74_111252</name>
</gene>
<proteinExistence type="predicted"/>
<dbReference type="RefSeq" id="WP_157115806.1">
    <property type="nucleotide sequence ID" value="NZ_QNRE01000011.1"/>
</dbReference>
<name>A0A366DC75_9NOCA</name>
<keyword evidence="2" id="KW-1185">Reference proteome</keyword>
<reference evidence="1 2" key="1">
    <citation type="submission" date="2018-06" db="EMBL/GenBank/DDBJ databases">
        <title>Genomic Encyclopedia of Type Strains, Phase IV (KMG-IV): sequencing the most valuable type-strain genomes for metagenomic binning, comparative biology and taxonomic classification.</title>
        <authorList>
            <person name="Goeker M."/>
        </authorList>
    </citation>
    <scope>NUCLEOTIDE SEQUENCE [LARGE SCALE GENOMIC DNA]</scope>
    <source>
        <strain evidence="1 2">DSM 44599</strain>
    </source>
</reference>
<organism evidence="1 2">
    <name type="scientific">Nocardia puris</name>
    <dbReference type="NCBI Taxonomy" id="208602"/>
    <lineage>
        <taxon>Bacteria</taxon>
        <taxon>Bacillati</taxon>
        <taxon>Actinomycetota</taxon>
        <taxon>Actinomycetes</taxon>
        <taxon>Mycobacteriales</taxon>
        <taxon>Nocardiaceae</taxon>
        <taxon>Nocardia</taxon>
    </lineage>
</organism>
<dbReference type="AlphaFoldDB" id="A0A366DC75"/>
<dbReference type="STRING" id="1210090.GCA_001613185_01411"/>
<accession>A0A366DC75</accession>
<comment type="caution">
    <text evidence="1">The sequence shown here is derived from an EMBL/GenBank/DDBJ whole genome shotgun (WGS) entry which is preliminary data.</text>
</comment>
<sequence length="53" mass="6144">MSQPTRPRVDPAMQAWIDEQKKHFRPDDLDAAVRAMRSIRRQRAQHESESAAA</sequence>
<dbReference type="EMBL" id="QNRE01000011">
    <property type="protein sequence ID" value="RBO87545.1"/>
    <property type="molecule type" value="Genomic_DNA"/>
</dbReference>
<dbReference type="Proteomes" id="UP000252586">
    <property type="component" value="Unassembled WGS sequence"/>
</dbReference>
<protein>
    <submittedName>
        <fullName evidence="1">Uncharacterized protein</fullName>
    </submittedName>
</protein>
<evidence type="ECO:0000313" key="2">
    <source>
        <dbReference type="Proteomes" id="UP000252586"/>
    </source>
</evidence>